<dbReference type="AlphaFoldDB" id="A0A372JAS7"/>
<sequence length="192" mass="21132">MTFSPVFAADPWEYLGADEAVDVEHPLVQSIASELRTGDDLTYARLAFEYVRDNVSHPADVPDRRVTWRASDVLDQGTGFCHAQAHALAALLRAGGIQAGLCYQRLRDGDRHFLHGLTAVLADDRWVRLDPRGVDLEFSASEDRLAYTPDPAADERDHPTVYAKPPQSVLTALQSHTDALAMIRDAALPADL</sequence>
<gene>
    <name evidence="2" type="ORF">DZF91_34665</name>
</gene>
<dbReference type="PANTHER" id="PTHR33490:SF3">
    <property type="entry name" value="CONSERVED INTEGRAL MEMBRANE PROTEIN"/>
    <property type="match status" value="1"/>
</dbReference>
<keyword evidence="3" id="KW-1185">Reference proteome</keyword>
<reference evidence="2 3" key="1">
    <citation type="submission" date="2018-08" db="EMBL/GenBank/DDBJ databases">
        <title>Actinomadura jelena sp. nov., a novel Actinomycete isolated from soil in Chad.</title>
        <authorList>
            <person name="Shi L."/>
        </authorList>
    </citation>
    <scope>NUCLEOTIDE SEQUENCE [LARGE SCALE GENOMIC DNA]</scope>
    <source>
        <strain evidence="2 3">NEAU-G17</strain>
    </source>
</reference>
<dbReference type="PANTHER" id="PTHR33490">
    <property type="entry name" value="BLR5614 PROTEIN-RELATED"/>
    <property type="match status" value="1"/>
</dbReference>
<dbReference type="Pfam" id="PF01841">
    <property type="entry name" value="Transglut_core"/>
    <property type="match status" value="1"/>
</dbReference>
<dbReference type="InterPro" id="IPR038765">
    <property type="entry name" value="Papain-like_cys_pep_sf"/>
</dbReference>
<comment type="caution">
    <text evidence="2">The sequence shown here is derived from an EMBL/GenBank/DDBJ whole genome shotgun (WGS) entry which is preliminary data.</text>
</comment>
<dbReference type="InterPro" id="IPR002931">
    <property type="entry name" value="Transglutaminase-like"/>
</dbReference>
<dbReference type="SUPFAM" id="SSF54001">
    <property type="entry name" value="Cysteine proteinases"/>
    <property type="match status" value="1"/>
</dbReference>
<dbReference type="RefSeq" id="WP_117361268.1">
    <property type="nucleotide sequence ID" value="NZ_QURH01001008.1"/>
</dbReference>
<evidence type="ECO:0000259" key="1">
    <source>
        <dbReference type="Pfam" id="PF01841"/>
    </source>
</evidence>
<organism evidence="2 3">
    <name type="scientific">Actinomadura logoneensis</name>
    <dbReference type="NCBI Taxonomy" id="2293572"/>
    <lineage>
        <taxon>Bacteria</taxon>
        <taxon>Bacillati</taxon>
        <taxon>Actinomycetota</taxon>
        <taxon>Actinomycetes</taxon>
        <taxon>Streptosporangiales</taxon>
        <taxon>Thermomonosporaceae</taxon>
        <taxon>Actinomadura</taxon>
    </lineage>
</organism>
<accession>A0A372JAS7</accession>
<dbReference type="EMBL" id="QURH01001008">
    <property type="protein sequence ID" value="RFU37090.1"/>
    <property type="molecule type" value="Genomic_DNA"/>
</dbReference>
<evidence type="ECO:0000313" key="3">
    <source>
        <dbReference type="Proteomes" id="UP000261811"/>
    </source>
</evidence>
<dbReference type="OrthoDB" id="5296450at2"/>
<protein>
    <submittedName>
        <fullName evidence="2">Transglutaminase family protein</fullName>
    </submittedName>
</protein>
<dbReference type="Proteomes" id="UP000261811">
    <property type="component" value="Unassembled WGS sequence"/>
</dbReference>
<name>A0A372JAS7_9ACTN</name>
<proteinExistence type="predicted"/>
<feature type="domain" description="Transglutaminase-like" evidence="1">
    <location>
        <begin position="34"/>
        <end position="131"/>
    </location>
</feature>
<evidence type="ECO:0000313" key="2">
    <source>
        <dbReference type="EMBL" id="RFU37090.1"/>
    </source>
</evidence>
<dbReference type="Gene3D" id="3.10.620.30">
    <property type="match status" value="1"/>
</dbReference>